<dbReference type="AlphaFoldDB" id="A0A511KN22"/>
<sequence>MRRYADADLYDTPTASPSPSPPPARSPSKPYELLFLGTACSSALPNIACTTDPVNGCKACLDTVGNPESKNVRGNTGCVLRVPQGDGKEELTILIDCGKTFREQALKFFPLHGLRKIDACLLTHHHADATDGLDDLRMWTYNSAIERAIPIYCTRTTYDQIASSFPYMISKAAASGSGAVPSFDWRIMGEDEEWNVCGVKIVPVPVEHGHYFDRKTGPQRPLISLGFLIDSTVLYLSDVSRVPKSQIARLASYLSLPSASSSSSSSFLPTPRSTNAPSLPHLPTLDTLITDTCSLFSPDPRSHLTLALALSLSARLGARRTYLTDLPHGVSHADWLAWAERFSARGAGQAKREGETAYLVTQAEISPRCFARAANAFIALYASEEGEGEEKVADARWVRPAFDGLVLRWEARVGGDEGEGAGSKVWDSAYD</sequence>
<name>A0A511KN22_RHOTO</name>
<dbReference type="PANTHER" id="PTHR42663">
    <property type="entry name" value="HYDROLASE C777.06C-RELATED-RELATED"/>
    <property type="match status" value="1"/>
</dbReference>
<dbReference type="SUPFAM" id="SSF56281">
    <property type="entry name" value="Metallo-hydrolase/oxidoreductase"/>
    <property type="match status" value="1"/>
</dbReference>
<reference evidence="3 4" key="1">
    <citation type="submission" date="2019-07" db="EMBL/GenBank/DDBJ databases">
        <title>Rhodotorula toruloides NBRC10032 genome sequencing.</title>
        <authorList>
            <person name="Shida Y."/>
            <person name="Takaku H."/>
            <person name="Ogasawara W."/>
            <person name="Mori K."/>
        </authorList>
    </citation>
    <scope>NUCLEOTIDE SEQUENCE [LARGE SCALE GENOMIC DNA]</scope>
    <source>
        <strain evidence="3 4">NBRC10032</strain>
    </source>
</reference>
<feature type="domain" description="Metallo-beta-lactamase" evidence="2">
    <location>
        <begin position="93"/>
        <end position="324"/>
    </location>
</feature>
<feature type="region of interest" description="Disordered" evidence="1">
    <location>
        <begin position="257"/>
        <end position="279"/>
    </location>
</feature>
<evidence type="ECO:0000259" key="2">
    <source>
        <dbReference type="Pfam" id="PF12706"/>
    </source>
</evidence>
<dbReference type="CDD" id="cd16279">
    <property type="entry name" value="metallo-hydrolase-like_MBL-fold"/>
    <property type="match status" value="1"/>
</dbReference>
<feature type="compositionally biased region" description="Low complexity" evidence="1">
    <location>
        <begin position="257"/>
        <end position="273"/>
    </location>
</feature>
<dbReference type="Proteomes" id="UP000321518">
    <property type="component" value="Unassembled WGS sequence"/>
</dbReference>
<dbReference type="EMBL" id="BJWK01000017">
    <property type="protein sequence ID" value="GEM11779.1"/>
    <property type="molecule type" value="Genomic_DNA"/>
</dbReference>
<dbReference type="PANTHER" id="PTHR42663:SF6">
    <property type="entry name" value="HYDROLASE C777.06C-RELATED"/>
    <property type="match status" value="1"/>
</dbReference>
<feature type="region of interest" description="Disordered" evidence="1">
    <location>
        <begin position="1"/>
        <end position="28"/>
    </location>
</feature>
<feature type="compositionally biased region" description="Pro residues" evidence="1">
    <location>
        <begin position="16"/>
        <end position="25"/>
    </location>
</feature>
<protein>
    <submittedName>
        <fullName evidence="3">Metallo-beta-lactamase domain containing protein</fullName>
    </submittedName>
</protein>
<accession>A0A511KN22</accession>
<dbReference type="InterPro" id="IPR001279">
    <property type="entry name" value="Metallo-B-lactamas"/>
</dbReference>
<evidence type="ECO:0000313" key="3">
    <source>
        <dbReference type="EMBL" id="GEM11779.1"/>
    </source>
</evidence>
<comment type="caution">
    <text evidence="3">The sequence shown here is derived from an EMBL/GenBank/DDBJ whole genome shotgun (WGS) entry which is preliminary data.</text>
</comment>
<gene>
    <name evidence="3" type="ORF">Rt10032_c17g5796</name>
</gene>
<dbReference type="Gene3D" id="3.60.15.10">
    <property type="entry name" value="Ribonuclease Z/Hydroxyacylglutathione hydrolase-like"/>
    <property type="match status" value="1"/>
</dbReference>
<dbReference type="Pfam" id="PF12706">
    <property type="entry name" value="Lactamase_B_2"/>
    <property type="match status" value="1"/>
</dbReference>
<evidence type="ECO:0000313" key="4">
    <source>
        <dbReference type="Proteomes" id="UP000321518"/>
    </source>
</evidence>
<evidence type="ECO:0000256" key="1">
    <source>
        <dbReference type="SAM" id="MobiDB-lite"/>
    </source>
</evidence>
<dbReference type="InterPro" id="IPR036866">
    <property type="entry name" value="RibonucZ/Hydroxyglut_hydro"/>
</dbReference>
<organism evidence="3 4">
    <name type="scientific">Rhodotorula toruloides</name>
    <name type="common">Yeast</name>
    <name type="synonym">Rhodosporidium toruloides</name>
    <dbReference type="NCBI Taxonomy" id="5286"/>
    <lineage>
        <taxon>Eukaryota</taxon>
        <taxon>Fungi</taxon>
        <taxon>Dikarya</taxon>
        <taxon>Basidiomycota</taxon>
        <taxon>Pucciniomycotina</taxon>
        <taxon>Microbotryomycetes</taxon>
        <taxon>Sporidiobolales</taxon>
        <taxon>Sporidiobolaceae</taxon>
        <taxon>Rhodotorula</taxon>
    </lineage>
</organism>
<proteinExistence type="predicted"/>
<dbReference type="OrthoDB" id="341300at2759"/>